<comment type="subcellular location">
    <subcellularLocation>
        <location evidence="1">Membrane</location>
        <topology evidence="1">Multi-pass membrane protein</topology>
    </subcellularLocation>
</comment>
<comment type="similarity">
    <text evidence="2">Belongs to the EBP family.</text>
</comment>
<feature type="transmembrane region" description="Helical" evidence="7">
    <location>
        <begin position="180"/>
        <end position="202"/>
    </location>
</feature>
<dbReference type="GO" id="GO:0016125">
    <property type="term" value="P:sterol metabolic process"/>
    <property type="evidence" value="ECO:0007669"/>
    <property type="project" value="InterPro"/>
</dbReference>
<dbReference type="GO" id="GO:0016020">
    <property type="term" value="C:membrane"/>
    <property type="evidence" value="ECO:0007669"/>
    <property type="project" value="UniProtKB-SubCell"/>
</dbReference>
<reference evidence="9 10" key="1">
    <citation type="submission" date="2016-12" db="EMBL/GenBank/DDBJ databases">
        <title>The genomes of Aspergillus section Nigri reveals drivers in fungal speciation.</title>
        <authorList>
            <consortium name="DOE Joint Genome Institute"/>
            <person name="Vesth T.C."/>
            <person name="Nybo J."/>
            <person name="Theobald S."/>
            <person name="Brandl J."/>
            <person name="Frisvad J.C."/>
            <person name="Nielsen K.F."/>
            <person name="Lyhne E.K."/>
            <person name="Kogle M.E."/>
            <person name="Kuo A."/>
            <person name="Riley R."/>
            <person name="Clum A."/>
            <person name="Nolan M."/>
            <person name="Lipzen A."/>
            <person name="Salamov A."/>
            <person name="Henrissat B."/>
            <person name="Wiebenga A."/>
            <person name="De Vries R.P."/>
            <person name="Grigoriev I.V."/>
            <person name="Mortensen U.H."/>
            <person name="Andersen M.R."/>
            <person name="Baker S.E."/>
        </authorList>
    </citation>
    <scope>NUCLEOTIDE SEQUENCE [LARGE SCALE GENOMIC DNA]</scope>
    <source>
        <strain evidence="9 10">CBS 117.55</strain>
    </source>
</reference>
<keyword evidence="10" id="KW-1185">Reference proteome</keyword>
<dbReference type="Proteomes" id="UP000247233">
    <property type="component" value="Unassembled WGS sequence"/>
</dbReference>
<feature type="transmembrane region" description="Helical" evidence="7">
    <location>
        <begin position="222"/>
        <end position="241"/>
    </location>
</feature>
<keyword evidence="5 6" id="KW-0472">Membrane</keyword>
<feature type="transmembrane region" description="Helical" evidence="7">
    <location>
        <begin position="261"/>
        <end position="280"/>
    </location>
</feature>
<dbReference type="PANTHER" id="PTHR14207">
    <property type="entry name" value="STEROL ISOMERASE"/>
    <property type="match status" value="1"/>
</dbReference>
<dbReference type="GO" id="GO:0047750">
    <property type="term" value="F:cholestenol delta-isomerase activity"/>
    <property type="evidence" value="ECO:0007669"/>
    <property type="project" value="InterPro"/>
</dbReference>
<dbReference type="OrthoDB" id="5415655at2759"/>
<name>A0A317VET9_9EURO</name>
<organism evidence="9 10">
    <name type="scientific">Aspergillus heteromorphus CBS 117.55</name>
    <dbReference type="NCBI Taxonomy" id="1448321"/>
    <lineage>
        <taxon>Eukaryota</taxon>
        <taxon>Fungi</taxon>
        <taxon>Dikarya</taxon>
        <taxon>Ascomycota</taxon>
        <taxon>Pezizomycotina</taxon>
        <taxon>Eurotiomycetes</taxon>
        <taxon>Eurotiomycetidae</taxon>
        <taxon>Eurotiales</taxon>
        <taxon>Aspergillaceae</taxon>
        <taxon>Aspergillus</taxon>
        <taxon>Aspergillus subgen. Circumdati</taxon>
    </lineage>
</organism>
<evidence type="ECO:0000313" key="9">
    <source>
        <dbReference type="EMBL" id="PWY71711.1"/>
    </source>
</evidence>
<evidence type="ECO:0000256" key="5">
    <source>
        <dbReference type="ARBA" id="ARBA00023136"/>
    </source>
</evidence>
<dbReference type="AlphaFoldDB" id="A0A317VET9"/>
<dbReference type="VEuPathDB" id="FungiDB:BO70DRAFT_365112"/>
<evidence type="ECO:0000256" key="3">
    <source>
        <dbReference type="ARBA" id="ARBA00022692"/>
    </source>
</evidence>
<evidence type="ECO:0000256" key="4">
    <source>
        <dbReference type="ARBA" id="ARBA00022989"/>
    </source>
</evidence>
<dbReference type="GO" id="GO:0005783">
    <property type="term" value="C:endoplasmic reticulum"/>
    <property type="evidence" value="ECO:0007669"/>
    <property type="project" value="TreeGrafter"/>
</dbReference>
<dbReference type="InterPro" id="IPR033118">
    <property type="entry name" value="EXPERA"/>
</dbReference>
<accession>A0A317VET9</accession>
<keyword evidence="4 6" id="KW-1133">Transmembrane helix</keyword>
<dbReference type="EMBL" id="MSFL01000027">
    <property type="protein sequence ID" value="PWY71711.1"/>
    <property type="molecule type" value="Genomic_DNA"/>
</dbReference>
<dbReference type="InterPro" id="IPR007905">
    <property type="entry name" value="EBP"/>
</dbReference>
<feature type="transmembrane region" description="Helical" evidence="7">
    <location>
        <begin position="61"/>
        <end position="87"/>
    </location>
</feature>
<evidence type="ECO:0000259" key="8">
    <source>
        <dbReference type="PROSITE" id="PS51751"/>
    </source>
</evidence>
<dbReference type="STRING" id="1448321.A0A317VET9"/>
<proteinExistence type="inferred from homology"/>
<protein>
    <submittedName>
        <fullName evidence="9">EBP-domain-containing protein</fullName>
    </submittedName>
</protein>
<dbReference type="PROSITE" id="PS51751">
    <property type="entry name" value="EXPERA"/>
    <property type="match status" value="1"/>
</dbReference>
<comment type="caution">
    <text evidence="9">The sequence shown here is derived from an EMBL/GenBank/DDBJ whole genome shotgun (WGS) entry which is preliminary data.</text>
</comment>
<evidence type="ECO:0000256" key="2">
    <source>
        <dbReference type="ARBA" id="ARBA00008337"/>
    </source>
</evidence>
<evidence type="ECO:0000256" key="1">
    <source>
        <dbReference type="ARBA" id="ARBA00004141"/>
    </source>
</evidence>
<evidence type="ECO:0000313" key="10">
    <source>
        <dbReference type="Proteomes" id="UP000247233"/>
    </source>
</evidence>
<dbReference type="PANTHER" id="PTHR14207:SF1">
    <property type="entry name" value="EMOPAMIL-BINDING PROTEIN-LIKE"/>
    <property type="match status" value="1"/>
</dbReference>
<dbReference type="RefSeq" id="XP_025396303.1">
    <property type="nucleotide sequence ID" value="XM_025543984.1"/>
</dbReference>
<dbReference type="GeneID" id="37066221"/>
<dbReference type="Pfam" id="PF05241">
    <property type="entry name" value="EBP"/>
    <property type="match status" value="1"/>
</dbReference>
<gene>
    <name evidence="9" type="ORF">BO70DRAFT_365112</name>
</gene>
<evidence type="ECO:0000256" key="7">
    <source>
        <dbReference type="SAM" id="Phobius"/>
    </source>
</evidence>
<feature type="domain" description="EXPERA" evidence="8">
    <location>
        <begin position="99"/>
        <end position="279"/>
    </location>
</feature>
<keyword evidence="3 6" id="KW-0812">Transmembrane</keyword>
<sequence length="309" mass="34598">MAFKDALESLWTASNGHYHHALQSLKALAGLNITNTTTETLASLDSQIGWSNPPEPPTMPFIPFTLDLGTGFSIAFALCLMPTAYLLGERLITGTFNQRGRLLFMWHAYDALTHLFIEGPFLYHCFFSYSTISPSHNRGPIFLNQKDRAYGATYSNWPTARLWQEYAKADHRWGGADSTVISIELLTVFLGGPAAVYICYLLWKISNQSIPARERGALRGRLWMTSIALATAELYGGFMTFCPEWLTGSSALDTSSWVYMLFYLLFFNILWVFAPIWVLWEAFRELKASFSKAETSSGSSSGSGPGKKR</sequence>
<evidence type="ECO:0000256" key="6">
    <source>
        <dbReference type="PROSITE-ProRule" id="PRU01087"/>
    </source>
</evidence>
<feature type="transmembrane region" description="Helical" evidence="7">
    <location>
        <begin position="108"/>
        <end position="129"/>
    </location>
</feature>